<dbReference type="eggNOG" id="ENOG502QSHZ">
    <property type="taxonomic scope" value="Eukaryota"/>
</dbReference>
<feature type="region of interest" description="Disordered" evidence="1">
    <location>
        <begin position="661"/>
        <end position="698"/>
    </location>
</feature>
<feature type="region of interest" description="Disordered" evidence="1">
    <location>
        <begin position="1113"/>
        <end position="1146"/>
    </location>
</feature>
<evidence type="ECO:0000313" key="2">
    <source>
        <dbReference type="EMBL" id="KDR22380.1"/>
    </source>
</evidence>
<reference evidence="2 3" key="1">
    <citation type="journal article" date="2014" name="Nat. Commun.">
        <title>Molecular traces of alternative social organization in a termite genome.</title>
        <authorList>
            <person name="Terrapon N."/>
            <person name="Li C."/>
            <person name="Robertson H.M."/>
            <person name="Ji L."/>
            <person name="Meng X."/>
            <person name="Booth W."/>
            <person name="Chen Z."/>
            <person name="Childers C.P."/>
            <person name="Glastad K.M."/>
            <person name="Gokhale K."/>
            <person name="Gowin J."/>
            <person name="Gronenberg W."/>
            <person name="Hermansen R.A."/>
            <person name="Hu H."/>
            <person name="Hunt B.G."/>
            <person name="Huylmans A.K."/>
            <person name="Khalil S.M."/>
            <person name="Mitchell R.D."/>
            <person name="Munoz-Torres M.C."/>
            <person name="Mustard J.A."/>
            <person name="Pan H."/>
            <person name="Reese J.T."/>
            <person name="Scharf M.E."/>
            <person name="Sun F."/>
            <person name="Vogel H."/>
            <person name="Xiao J."/>
            <person name="Yang W."/>
            <person name="Yang Z."/>
            <person name="Yang Z."/>
            <person name="Zhou J."/>
            <person name="Zhu J."/>
            <person name="Brent C.S."/>
            <person name="Elsik C.G."/>
            <person name="Goodisman M.A."/>
            <person name="Liberles D.A."/>
            <person name="Roe R.M."/>
            <person name="Vargo E.L."/>
            <person name="Vilcinskas A."/>
            <person name="Wang J."/>
            <person name="Bornberg-Bauer E."/>
            <person name="Korb J."/>
            <person name="Zhang G."/>
            <person name="Liebig J."/>
        </authorList>
    </citation>
    <scope>NUCLEOTIDE SEQUENCE [LARGE SCALE GENOMIC DNA]</scope>
    <source>
        <tissue evidence="2">Whole organism</tissue>
    </source>
</reference>
<dbReference type="PANTHER" id="PTHR36562">
    <property type="entry name" value="SERINE/ARGININE REPETITIVE MATRIX 2"/>
    <property type="match status" value="1"/>
</dbReference>
<dbReference type="InterPro" id="IPR051372">
    <property type="entry name" value="CWC21"/>
</dbReference>
<dbReference type="EMBL" id="KK852508">
    <property type="protein sequence ID" value="KDR22380.1"/>
    <property type="molecule type" value="Genomic_DNA"/>
</dbReference>
<feature type="region of interest" description="Disordered" evidence="1">
    <location>
        <begin position="573"/>
        <end position="596"/>
    </location>
</feature>
<evidence type="ECO:0000313" key="3">
    <source>
        <dbReference type="Proteomes" id="UP000027135"/>
    </source>
</evidence>
<keyword evidence="3" id="KW-1185">Reference proteome</keyword>
<sequence>MCTGLQQEKENSHVPSESVVESDLPGIKSDSVCNVSLACKGNCVSGFSVDGKGCNRKECGKGPDSKVGLDIKDDGSAVLHDSEVDCENVVSKVDSKNSVKQSIMECENSVSHDLETDVSGSGRVVIDINDSISKTNPDIDHHIKTAINEDCVMGMTIKNCKEAVSDIIEHNETVNNSSSGIDCKEVSHSVHDGYEYSNAPDKPQRQVLSEVPEISDHKVKTGLEQVIHAECESDASEGGRSIRRSTRSSVGKVRAAMLHCITAGRTKSTKLGLQEKSQDVVKDEAESLSVCLTEEGSNMGSEDVTFSSQMISEDSGEMKEVERRKNAVVAEANSVHKTEDLSLNTSTTVLKTHSVPSKENDIYVRKEKELSEEKENTLCVDLLIIRNENETSDTNLDIKLLKEFIVQPEKTSEKQIILDQDKKQKILGPKMVTSDVNDFAEGGSENTVRNEDSFDLKPVVKNANENITNIEDTFVVESVVKEKSILSIESNSKFENETDNKLPEVTQMKKDRVDCISELKDVENDGISDVNQRQVHKLHNTIEPSLFYSKEIKSCDSKDKSLDDIVKGSESDISESLCDSKDQHASSSTKEEFPSCVPKCSSEVRQASDSSKSFSEEVFQMNVEQCDKVSGEHSEHVIPDTNSVLHSVSKFEVGESLHDVSNSADGSVVESSRHLDAGGKNSKVTDSENTFVEEDVSPEEQAIKESVLSALGLQPLRAMQGGVASGSRKRPCEGNYTGTLKTVIKLQRSSPEKRRTPLKLVLKHGKAHSSVDEPSMEKGEEEFEDLDFDGQGKIEYSICKETGTSDNTKDPYAFGIGSRKCLKPAYSYRYFDISSNPHFIADKSNPGDRLSPEISSKDDGKAQSTKQSGNLVIPEKSSSFSIHPGRLCSDVCSYCFGKFGSLDTPCHIAQLKSSERQQKILQAETHLTADSCLCDACYRHVDRKANCPSYKPNKKRQHHRSVSSRIKTPCCVRGCSQIAEHHVRRKWLIKLKRSIAKKVRIDMDKMPQHLPFPLCLTHYTWIDYFMVCGICKRRLTRNHMYPLGPEVHELNTALESDGIPAHLSDKLFVCKLCRYFSSVRLKYKDPSQLAGNQKLFYQGYRKRLLQFHNIEEEVDEETAEEAPPKQKRRKTKATTSAAVKVDGEDDSGTKSKCELISQSENQHLGDAFGPATIDFSSLGDVSIDRSGASTPMIDYSSLGNGASNSNLILFDDIGSSQKQTLKLGRVKSTKLKLKLGSGKISNLNYNQSEEPSSRSILLPVRDGLEVTPVHDSLSKPFYPGVEELPLHANFEFHGKKEQETSNNRRGEWEKCTATIQFDKDTKILFQQLQRPYGNHSSFFRHLILLEKYWRSGELILAPSASSRATNYVNSVQNRIQAYEGHPSSAHLGSPFISSPHLSSTTSATSVPVIDLPLKRRLGGGILTASDGSTRPVTITRMSGVSIAPRPVTFTSVSSAGVSSSQSRMPVFTAFPQNSPSPVPRKVIMDTVATSVASHFQQSRRIPNVLQVTAGGKSFSIVPGLTQIRHIQSFQQQQHQFQREQQQESSCFGPLICDVRSLATENGSALWDQNVTQQSGKSNQKPNISVSLLPKTSTGTTFKPSTIVTPTGIILSRKPEISVTAVTEKKDVTLKPKAISSKRDSVSKVKPSSEKLDLMKTKAVLEEKEIVLQEAVSELKDSLPLTKC</sequence>
<organism evidence="2 3">
    <name type="scientific">Zootermopsis nevadensis</name>
    <name type="common">Dampwood termite</name>
    <dbReference type="NCBI Taxonomy" id="136037"/>
    <lineage>
        <taxon>Eukaryota</taxon>
        <taxon>Metazoa</taxon>
        <taxon>Ecdysozoa</taxon>
        <taxon>Arthropoda</taxon>
        <taxon>Hexapoda</taxon>
        <taxon>Insecta</taxon>
        <taxon>Pterygota</taxon>
        <taxon>Neoptera</taxon>
        <taxon>Polyneoptera</taxon>
        <taxon>Dictyoptera</taxon>
        <taxon>Blattodea</taxon>
        <taxon>Blattoidea</taxon>
        <taxon>Termitoidae</taxon>
        <taxon>Termopsidae</taxon>
        <taxon>Zootermopsis</taxon>
    </lineage>
</organism>
<dbReference type="GO" id="GO:0005634">
    <property type="term" value="C:nucleus"/>
    <property type="evidence" value="ECO:0007669"/>
    <property type="project" value="TreeGrafter"/>
</dbReference>
<gene>
    <name evidence="2" type="ORF">L798_02471</name>
</gene>
<feature type="region of interest" description="Disordered" evidence="1">
    <location>
        <begin position="841"/>
        <end position="869"/>
    </location>
</feature>
<proteinExistence type="predicted"/>
<evidence type="ECO:0000256" key="1">
    <source>
        <dbReference type="SAM" id="MobiDB-lite"/>
    </source>
</evidence>
<feature type="compositionally biased region" description="Basic and acidic residues" evidence="1">
    <location>
        <begin position="578"/>
        <end position="593"/>
    </location>
</feature>
<dbReference type="InParanoid" id="A0A067RP33"/>
<dbReference type="PANTHER" id="PTHR36562:SF6">
    <property type="entry name" value="EG:133E12.4 PROTEIN"/>
    <property type="match status" value="1"/>
</dbReference>
<protein>
    <submittedName>
        <fullName evidence="2">Uncharacterized protein</fullName>
    </submittedName>
</protein>
<dbReference type="Proteomes" id="UP000027135">
    <property type="component" value="Unassembled WGS sequence"/>
</dbReference>
<accession>A0A067RP33</accession>
<feature type="region of interest" description="Disordered" evidence="1">
    <location>
        <begin position="1"/>
        <end position="23"/>
    </location>
</feature>
<name>A0A067RP33_ZOONE</name>